<name>A0ABD5SS16_9EURY</name>
<reference evidence="1 2" key="1">
    <citation type="journal article" date="2019" name="Int. J. Syst. Evol. Microbiol.">
        <title>The Global Catalogue of Microorganisms (GCM) 10K type strain sequencing project: providing services to taxonomists for standard genome sequencing and annotation.</title>
        <authorList>
            <consortium name="The Broad Institute Genomics Platform"/>
            <consortium name="The Broad Institute Genome Sequencing Center for Infectious Disease"/>
            <person name="Wu L."/>
            <person name="Ma J."/>
        </authorList>
    </citation>
    <scope>NUCLEOTIDE SEQUENCE [LARGE SCALE GENOMIC DNA]</scope>
    <source>
        <strain evidence="1 2">LMG 29247</strain>
    </source>
</reference>
<keyword evidence="2" id="KW-1185">Reference proteome</keyword>
<sequence>MARRCSDRRVASSEQFDADPVGREIVSDGFGVGLEMTGRVTDSLERKPLT</sequence>
<dbReference type="Proteomes" id="UP001596383">
    <property type="component" value="Unassembled WGS sequence"/>
</dbReference>
<protein>
    <submittedName>
        <fullName evidence="1">Uncharacterized protein</fullName>
    </submittedName>
</protein>
<evidence type="ECO:0000313" key="1">
    <source>
        <dbReference type="EMBL" id="MFC6767384.1"/>
    </source>
</evidence>
<evidence type="ECO:0000313" key="2">
    <source>
        <dbReference type="Proteomes" id="UP001596383"/>
    </source>
</evidence>
<accession>A0ABD5SS16</accession>
<dbReference type="AlphaFoldDB" id="A0ABD5SS16"/>
<organism evidence="1 2">
    <name type="scientific">Natrinema soli</name>
    <dbReference type="NCBI Taxonomy" id="1930624"/>
    <lineage>
        <taxon>Archaea</taxon>
        <taxon>Methanobacteriati</taxon>
        <taxon>Methanobacteriota</taxon>
        <taxon>Stenosarchaea group</taxon>
        <taxon>Halobacteria</taxon>
        <taxon>Halobacteriales</taxon>
        <taxon>Natrialbaceae</taxon>
        <taxon>Natrinema</taxon>
    </lineage>
</organism>
<gene>
    <name evidence="1" type="ORF">ACFQE6_21060</name>
</gene>
<comment type="caution">
    <text evidence="1">The sequence shown here is derived from an EMBL/GenBank/DDBJ whole genome shotgun (WGS) entry which is preliminary data.</text>
</comment>
<proteinExistence type="predicted"/>
<dbReference type="RefSeq" id="WP_273740279.1">
    <property type="nucleotide sequence ID" value="NZ_JAQIVI010000366.1"/>
</dbReference>
<dbReference type="EMBL" id="JBHSWV010000366">
    <property type="protein sequence ID" value="MFC6767384.1"/>
    <property type="molecule type" value="Genomic_DNA"/>
</dbReference>